<organism evidence="1 2">
    <name type="scientific">Candidatus Pseudobacter hemicellulosilyticus</name>
    <dbReference type="NCBI Taxonomy" id="3121375"/>
    <lineage>
        <taxon>Bacteria</taxon>
        <taxon>Pseudomonadati</taxon>
        <taxon>Bacteroidota</taxon>
        <taxon>Chitinophagia</taxon>
        <taxon>Chitinophagales</taxon>
        <taxon>Chitinophagaceae</taxon>
        <taxon>Pseudobacter</taxon>
    </lineage>
</organism>
<dbReference type="SUPFAM" id="SSF88723">
    <property type="entry name" value="PIN domain-like"/>
    <property type="match status" value="1"/>
</dbReference>
<dbReference type="Pfam" id="PF11848">
    <property type="entry name" value="DUF3368"/>
    <property type="match status" value="1"/>
</dbReference>
<sequence>MKLVITDANIFIDLDFCGLIKVFFDLGLSIVTTWEVINEMSEPQQALYEHWVINGALVVHEFTLDKLSEAAINKANNRLSDVDQALLLLAIQLQAMVLSGDRFLRKACERLQVEVHGILWVFDQLILGNLITPGKAAEILSSLQTFNERLPSDACEERLIRWKENSGEQSA</sequence>
<dbReference type="InterPro" id="IPR021799">
    <property type="entry name" value="PIN-like_prokaryotic"/>
</dbReference>
<dbReference type="EMBL" id="CP119311">
    <property type="protein sequence ID" value="WEK35648.1"/>
    <property type="molecule type" value="Genomic_DNA"/>
</dbReference>
<evidence type="ECO:0008006" key="3">
    <source>
        <dbReference type="Google" id="ProtNLM"/>
    </source>
</evidence>
<evidence type="ECO:0000313" key="1">
    <source>
        <dbReference type="EMBL" id="WEK35648.1"/>
    </source>
</evidence>
<evidence type="ECO:0000313" key="2">
    <source>
        <dbReference type="Proteomes" id="UP001220610"/>
    </source>
</evidence>
<accession>A0AAJ5WSA5</accession>
<name>A0AAJ5WSA5_9BACT</name>
<dbReference type="Proteomes" id="UP001220610">
    <property type="component" value="Chromosome"/>
</dbReference>
<dbReference type="AlphaFoldDB" id="A0AAJ5WSA5"/>
<dbReference type="Gene3D" id="3.40.50.1010">
    <property type="entry name" value="5'-nuclease"/>
    <property type="match status" value="1"/>
</dbReference>
<gene>
    <name evidence="1" type="ORF">P0Y53_24445</name>
</gene>
<dbReference type="InterPro" id="IPR029060">
    <property type="entry name" value="PIN-like_dom_sf"/>
</dbReference>
<proteinExistence type="predicted"/>
<reference evidence="1" key="1">
    <citation type="submission" date="2023-03" db="EMBL/GenBank/DDBJ databases">
        <title>Andean soil-derived lignocellulolytic bacterial consortium as a source of novel taxa and putative plastic-active enzymes.</title>
        <authorList>
            <person name="Diaz-Garcia L."/>
            <person name="Chuvochina M."/>
            <person name="Feuerriegel G."/>
            <person name="Bunk B."/>
            <person name="Sproer C."/>
            <person name="Streit W.R."/>
            <person name="Rodriguez L.M."/>
            <person name="Overmann J."/>
            <person name="Jimenez D.J."/>
        </authorList>
    </citation>
    <scope>NUCLEOTIDE SEQUENCE</scope>
    <source>
        <strain evidence="1">MAG 7</strain>
    </source>
</reference>
<protein>
    <recommendedName>
        <fullName evidence="3">PIN domain-containing protein</fullName>
    </recommendedName>
</protein>